<accession>A0A1X9LI85</accession>
<feature type="compositionally biased region" description="Low complexity" evidence="1">
    <location>
        <begin position="142"/>
        <end position="153"/>
    </location>
</feature>
<evidence type="ECO:0008006" key="5">
    <source>
        <dbReference type="Google" id="ProtNLM"/>
    </source>
</evidence>
<dbReference type="KEGG" id="cphy:B5808_06520"/>
<keyword evidence="2" id="KW-0812">Transmembrane</keyword>
<keyword evidence="2" id="KW-1133">Transmembrane helix</keyword>
<dbReference type="STRING" id="1619308.B5808_06520"/>
<reference evidence="3 4" key="1">
    <citation type="submission" date="2017-04" db="EMBL/GenBank/DDBJ databases">
        <authorList>
            <person name="Afonso C.L."/>
            <person name="Miller P.J."/>
            <person name="Scott M.A."/>
            <person name="Spackman E."/>
            <person name="Goraichik I."/>
            <person name="Dimitrov K.M."/>
            <person name="Suarez D.L."/>
            <person name="Swayne D.E."/>
        </authorList>
    </citation>
    <scope>NUCLEOTIDE SEQUENCE [LARGE SCALE GENOMIC DNA]</scope>
    <source>
        <strain evidence="4">XA(T)</strain>
    </source>
</reference>
<feature type="transmembrane region" description="Helical" evidence="2">
    <location>
        <begin position="231"/>
        <end position="253"/>
    </location>
</feature>
<feature type="region of interest" description="Disordered" evidence="1">
    <location>
        <begin position="1"/>
        <end position="173"/>
    </location>
</feature>
<evidence type="ECO:0000256" key="1">
    <source>
        <dbReference type="SAM" id="MobiDB-lite"/>
    </source>
</evidence>
<organism evidence="3 4">
    <name type="scientific">Cnuibacter physcomitrellae</name>
    <dbReference type="NCBI Taxonomy" id="1619308"/>
    <lineage>
        <taxon>Bacteria</taxon>
        <taxon>Bacillati</taxon>
        <taxon>Actinomycetota</taxon>
        <taxon>Actinomycetes</taxon>
        <taxon>Micrococcales</taxon>
        <taxon>Microbacteriaceae</taxon>
        <taxon>Cnuibacter</taxon>
    </lineage>
</organism>
<feature type="compositionally biased region" description="Acidic residues" evidence="1">
    <location>
        <begin position="17"/>
        <end position="33"/>
    </location>
</feature>
<evidence type="ECO:0000313" key="3">
    <source>
        <dbReference type="EMBL" id="ARJ04906.1"/>
    </source>
</evidence>
<keyword evidence="4" id="KW-1185">Reference proteome</keyword>
<name>A0A1X9LI85_9MICO</name>
<feature type="compositionally biased region" description="Low complexity" evidence="1">
    <location>
        <begin position="90"/>
        <end position="100"/>
    </location>
</feature>
<protein>
    <recommendedName>
        <fullName evidence="5">DUF4352 domain-containing protein</fullName>
    </recommendedName>
</protein>
<feature type="transmembrane region" description="Helical" evidence="2">
    <location>
        <begin position="205"/>
        <end position="224"/>
    </location>
</feature>
<evidence type="ECO:0000313" key="4">
    <source>
        <dbReference type="Proteomes" id="UP000192775"/>
    </source>
</evidence>
<dbReference type="EMBL" id="CP020715">
    <property type="protein sequence ID" value="ARJ04906.1"/>
    <property type="molecule type" value="Genomic_DNA"/>
</dbReference>
<feature type="compositionally biased region" description="Basic and acidic residues" evidence="1">
    <location>
        <begin position="37"/>
        <end position="50"/>
    </location>
</feature>
<proteinExistence type="predicted"/>
<dbReference type="AlphaFoldDB" id="A0A1X9LI85"/>
<sequence length="424" mass="42680">MPVSEPPVSEPAGREDAPEDAPEDAIVVEDVVADSDPVARDEAVTERITAEEAGTDPAPPTAPTAPSFSTPPPTTPYSSTPGSVPPAPPAVGYGSSVPGSAPTPPPAPVPPTAPVPPSGGFGSTPPGGPGYGSTPPGGPGYGSTPPGAPPSYGQPVNAGGYGGQPPAPYGAPPVPPGGRFNGFGLAAMIVGIFGFLLAFVPFAGWGGVFFGVIGLILGIVGLIVKNVRRTMALIGTIVSGVAIIAAIVMQVIYVNVLVVAPINDAFDDFDNYTVTPAPLPTDEDDPFTSTPDPIPSDDVITAKFGQQVEYDDGVTMTVSTPAPLTPSASTVGADQAANIVVTITITNGSSTELTPFVLSTVTSKGTDASLIADPSQDLEVLPPTDPIAPGASVTFKEAWSVADPTDITYDTSPGFSYQSTVFTF</sequence>
<keyword evidence="2" id="KW-0472">Membrane</keyword>
<gene>
    <name evidence="3" type="ORF">B5808_06520</name>
</gene>
<feature type="compositionally biased region" description="Pro residues" evidence="1">
    <location>
        <begin position="101"/>
        <end position="117"/>
    </location>
</feature>
<feature type="compositionally biased region" description="Pro residues" evidence="1">
    <location>
        <begin position="57"/>
        <end position="75"/>
    </location>
</feature>
<dbReference type="Proteomes" id="UP000192775">
    <property type="component" value="Chromosome"/>
</dbReference>
<evidence type="ECO:0000256" key="2">
    <source>
        <dbReference type="SAM" id="Phobius"/>
    </source>
</evidence>